<keyword evidence="2" id="KW-1185">Reference proteome</keyword>
<evidence type="ECO:0008006" key="3">
    <source>
        <dbReference type="Google" id="ProtNLM"/>
    </source>
</evidence>
<evidence type="ECO:0000313" key="2">
    <source>
        <dbReference type="Proteomes" id="UP001168642"/>
    </source>
</evidence>
<dbReference type="SUPFAM" id="SSF63829">
    <property type="entry name" value="Calcium-dependent phosphotriesterase"/>
    <property type="match status" value="1"/>
</dbReference>
<dbReference type="InterPro" id="IPR015943">
    <property type="entry name" value="WD40/YVTN_repeat-like_dom_sf"/>
</dbReference>
<comment type="caution">
    <text evidence="1">The sequence shown here is derived from an EMBL/GenBank/DDBJ whole genome shotgun (WGS) entry which is preliminary data.</text>
</comment>
<proteinExistence type="predicted"/>
<name>A0ABT8VRR2_9FLAO</name>
<evidence type="ECO:0000313" key="1">
    <source>
        <dbReference type="EMBL" id="MDO3694644.1"/>
    </source>
</evidence>
<organism evidence="1 2">
    <name type="scientific">Wenyingzhuangia gilva</name>
    <dbReference type="NCBI Taxonomy" id="3057677"/>
    <lineage>
        <taxon>Bacteria</taxon>
        <taxon>Pseudomonadati</taxon>
        <taxon>Bacteroidota</taxon>
        <taxon>Flavobacteriia</taxon>
        <taxon>Flavobacteriales</taxon>
        <taxon>Flavobacteriaceae</taxon>
        <taxon>Wenyingzhuangia</taxon>
    </lineage>
</organism>
<gene>
    <name evidence="1" type="ORF">QVZ41_07270</name>
</gene>
<protein>
    <recommendedName>
        <fullName evidence="3">Two component regulator propeller</fullName>
    </recommendedName>
</protein>
<sequence>MNKLKAIYLFLILSFLILNSCTKENNFSETNHPLGISPWELITEIEGVTIDKPFRLHIDEDNVLWVGTFGNGLMKIEGEDITQLTTENSTMPDDVIYAIDSDNNGFVWGGTAKGLFKYKTDLTVYNSTNSDMILNNALCIAVDESNNIWFGNGNSEEGGLMRFNQTANNRQLYTPDNSDIPNGIINDVHISEDGTVWAGLGMVNGLGGIWRKSTDGQEKVYNTDNSNLNYNWITIIKNDASGNIWSGTNAPVYLDEDLHGGIQNLINDDFIDHNPANSGETSNRVTAMEFDCNGNLWVATSVEPTFNLRYQLSVYNGEKWFVLSNKNFPNLYISDIEIDGETVWLAAPDYGLIKISFKCD</sequence>
<dbReference type="Gene3D" id="2.130.10.10">
    <property type="entry name" value="YVTN repeat-like/Quinoprotein amine dehydrogenase"/>
    <property type="match status" value="2"/>
</dbReference>
<dbReference type="Proteomes" id="UP001168642">
    <property type="component" value="Unassembled WGS sequence"/>
</dbReference>
<reference evidence="1" key="1">
    <citation type="submission" date="2023-07" db="EMBL/GenBank/DDBJ databases">
        <title>Wenyingzhuangia sp. chi5 genome sequencing and assembly.</title>
        <authorList>
            <person name="Park S."/>
        </authorList>
    </citation>
    <scope>NUCLEOTIDE SEQUENCE</scope>
    <source>
        <strain evidence="1">Chi5</strain>
    </source>
</reference>
<dbReference type="EMBL" id="JAUMIT010000003">
    <property type="protein sequence ID" value="MDO3694644.1"/>
    <property type="molecule type" value="Genomic_DNA"/>
</dbReference>
<accession>A0ABT8VRR2</accession>
<dbReference type="RefSeq" id="WP_302883901.1">
    <property type="nucleotide sequence ID" value="NZ_JAUMIT010000003.1"/>
</dbReference>